<dbReference type="InterPro" id="IPR036390">
    <property type="entry name" value="WH_DNA-bd_sf"/>
</dbReference>
<dbReference type="GO" id="GO:0003779">
    <property type="term" value="F:actin binding"/>
    <property type="evidence" value="ECO:0007669"/>
    <property type="project" value="InterPro"/>
</dbReference>
<keyword evidence="8" id="KW-1185">Reference proteome</keyword>
<keyword evidence="3" id="KW-0804">Transcription</keyword>
<evidence type="ECO:0000256" key="2">
    <source>
        <dbReference type="ARBA" id="ARBA00023125"/>
    </source>
</evidence>
<comment type="caution">
    <text evidence="6">The sequence shown here is derived from an EMBL/GenBank/DDBJ whole genome shotgun (WGS) entry which is preliminary data.</text>
</comment>
<evidence type="ECO:0000313" key="5">
    <source>
        <dbReference type="EMBL" id="MDL0117586.1"/>
    </source>
</evidence>
<evidence type="ECO:0000313" key="6">
    <source>
        <dbReference type="EMBL" id="RTX71733.1"/>
    </source>
</evidence>
<reference evidence="5" key="3">
    <citation type="journal article" date="2023" name="Vet. Microbiol.">
        <title>Emergence of livestock-associated Mammaliicoccus sciuri ST71 co-harbouring mecA and mecC genes in Brazil.</title>
        <authorList>
            <person name="de Moura G.S."/>
            <person name="de Carvalho E."/>
            <person name="Ramos Sanchez E.M."/>
            <person name="Sellera F.P."/>
            <person name="Marques M.F.S."/>
            <person name="Heinemann M.B."/>
            <person name="De Vliegher S."/>
            <person name="Souza F.N."/>
            <person name="Mota R.A."/>
        </authorList>
    </citation>
    <scope>NUCLEOTIDE SEQUENCE</scope>
    <source>
        <strain evidence="5">BR656</strain>
    </source>
</reference>
<evidence type="ECO:0000313" key="8">
    <source>
        <dbReference type="Proteomes" id="UP001176210"/>
    </source>
</evidence>
<organism evidence="6 7">
    <name type="scientific">Mammaliicoccus sciuri</name>
    <name type="common">Staphylococcus sciuri</name>
    <dbReference type="NCBI Taxonomy" id="1296"/>
    <lineage>
        <taxon>Bacteria</taxon>
        <taxon>Bacillati</taxon>
        <taxon>Bacillota</taxon>
        <taxon>Bacilli</taxon>
        <taxon>Bacillales</taxon>
        <taxon>Staphylococcaceae</taxon>
        <taxon>Mammaliicoccus</taxon>
    </lineage>
</organism>
<accession>A0AAJ4SGL9</accession>
<dbReference type="InterPro" id="IPR055166">
    <property type="entry name" value="Transc_reg_Sar_Rot_HTH"/>
</dbReference>
<dbReference type="Gene3D" id="1.10.10.10">
    <property type="entry name" value="Winged helix-like DNA-binding domain superfamily/Winged helix DNA-binding domain"/>
    <property type="match status" value="1"/>
</dbReference>
<dbReference type="AlphaFoldDB" id="A0AAJ4SGL9"/>
<gene>
    <name evidence="6" type="ORF">CD117_10880</name>
    <name evidence="5" type="ORF">OWO77_11515</name>
</gene>
<dbReference type="GO" id="GO:0003677">
    <property type="term" value="F:DNA binding"/>
    <property type="evidence" value="ECO:0007669"/>
    <property type="project" value="UniProtKB-KW"/>
</dbReference>
<reference evidence="6 7" key="1">
    <citation type="submission" date="2018-10" db="EMBL/GenBank/DDBJ databases">
        <title>A collection Staphylococci species genome sequencing.</title>
        <authorList>
            <person name="Cole K."/>
        </authorList>
    </citation>
    <scope>NUCLEOTIDE SEQUENCE [LARGE SCALE GENOMIC DNA]</scope>
    <source>
        <strain evidence="6">CCUG 37923</strain>
        <strain evidence="7">NCTC 12218</strain>
    </source>
</reference>
<dbReference type="InterPro" id="IPR036388">
    <property type="entry name" value="WH-like_DNA-bd_sf"/>
</dbReference>
<reference evidence="5" key="2">
    <citation type="submission" date="2022-09" db="EMBL/GenBank/DDBJ databases">
        <authorList>
            <person name="De Moura G.S."/>
            <person name="Carvalho E."/>
            <person name="Ramos Sanchez E.M."/>
            <person name="Sellera F.P."/>
            <person name="Marques M.F.S."/>
            <person name="Heinemann M.B."/>
            <person name="De Vliegher S."/>
            <person name="Souza F.N."/>
            <person name="Mota R.A."/>
        </authorList>
    </citation>
    <scope>NUCLEOTIDE SEQUENCE</scope>
    <source>
        <strain evidence="5">BR656</strain>
    </source>
</reference>
<dbReference type="InterPro" id="IPR003124">
    <property type="entry name" value="WH2_dom"/>
</dbReference>
<name>A0AAJ4SGL9_MAMSC</name>
<keyword evidence="1" id="KW-0805">Transcription regulation</keyword>
<dbReference type="Proteomes" id="UP000274792">
    <property type="component" value="Unassembled WGS sequence"/>
</dbReference>
<evidence type="ECO:0000313" key="7">
    <source>
        <dbReference type="Proteomes" id="UP000274792"/>
    </source>
</evidence>
<dbReference type="EMBL" id="RXWV01000058">
    <property type="protein sequence ID" value="RTX71733.1"/>
    <property type="molecule type" value="Genomic_DNA"/>
</dbReference>
<dbReference type="EMBL" id="JAPNQM010000006">
    <property type="protein sequence ID" value="MDL0117586.1"/>
    <property type="molecule type" value="Genomic_DNA"/>
</dbReference>
<dbReference type="SUPFAM" id="SSF46785">
    <property type="entry name" value="Winged helix' DNA-binding domain"/>
    <property type="match status" value="1"/>
</dbReference>
<sequence>MKGIIQYELHRKDVLNQIHDKKKLKKIDIITLFYINEMNATKIYVRRLRKLMYNTSSSEIASSLKNLESLGYFKKKRDVQDERKIILFDIDLEAIRDTLDFIEETLDEKDLKF</sequence>
<dbReference type="Proteomes" id="UP001176210">
    <property type="component" value="Unassembled WGS sequence"/>
</dbReference>
<evidence type="ECO:0000256" key="1">
    <source>
        <dbReference type="ARBA" id="ARBA00023015"/>
    </source>
</evidence>
<protein>
    <submittedName>
        <fullName evidence="6">MarR family transcriptional regulator</fullName>
    </submittedName>
</protein>
<proteinExistence type="predicted"/>
<dbReference type="Pfam" id="PF22381">
    <property type="entry name" value="Staph_reg_Sar_Rot"/>
    <property type="match status" value="1"/>
</dbReference>
<dbReference type="PROSITE" id="PS51082">
    <property type="entry name" value="WH2"/>
    <property type="match status" value="1"/>
</dbReference>
<evidence type="ECO:0000259" key="4">
    <source>
        <dbReference type="PROSITE" id="PS51082"/>
    </source>
</evidence>
<feature type="domain" description="WH2" evidence="4">
    <location>
        <begin position="10"/>
        <end position="27"/>
    </location>
</feature>
<evidence type="ECO:0000256" key="3">
    <source>
        <dbReference type="ARBA" id="ARBA00023163"/>
    </source>
</evidence>
<dbReference type="RefSeq" id="WP_037589219.1">
    <property type="nucleotide sequence ID" value="NZ_CP120185.1"/>
</dbReference>
<keyword evidence="2" id="KW-0238">DNA-binding</keyword>